<dbReference type="RefSeq" id="WP_107828633.1">
    <property type="nucleotide sequence ID" value="NZ_CP160205.1"/>
</dbReference>
<proteinExistence type="predicted"/>
<comment type="caution">
    <text evidence="1">The sequence shown here is derived from an EMBL/GenBank/DDBJ whole genome shotgun (WGS) entry which is preliminary data.</text>
</comment>
<dbReference type="OrthoDB" id="797201at2"/>
<accession>A0A2T5J9D2</accession>
<gene>
    <name evidence="1" type="ORF">C8P68_104161</name>
</gene>
<evidence type="ECO:0000313" key="2">
    <source>
        <dbReference type="Proteomes" id="UP000244168"/>
    </source>
</evidence>
<organism evidence="1 2">
    <name type="scientific">Mucilaginibacter yixingensis</name>
    <dbReference type="NCBI Taxonomy" id="1295612"/>
    <lineage>
        <taxon>Bacteria</taxon>
        <taxon>Pseudomonadati</taxon>
        <taxon>Bacteroidota</taxon>
        <taxon>Sphingobacteriia</taxon>
        <taxon>Sphingobacteriales</taxon>
        <taxon>Sphingobacteriaceae</taxon>
        <taxon>Mucilaginibacter</taxon>
    </lineage>
</organism>
<dbReference type="EMBL" id="QAOQ01000004">
    <property type="protein sequence ID" value="PTQ96675.1"/>
    <property type="molecule type" value="Genomic_DNA"/>
</dbReference>
<dbReference type="Proteomes" id="UP000244168">
    <property type="component" value="Unassembled WGS sequence"/>
</dbReference>
<evidence type="ECO:0000313" key="1">
    <source>
        <dbReference type="EMBL" id="PTQ96675.1"/>
    </source>
</evidence>
<protein>
    <submittedName>
        <fullName evidence="1">Uncharacterized protein</fullName>
    </submittedName>
</protein>
<name>A0A2T5J9D2_9SPHI</name>
<reference evidence="1 2" key="1">
    <citation type="submission" date="2018-04" db="EMBL/GenBank/DDBJ databases">
        <title>Genomic Encyclopedia of Archaeal and Bacterial Type Strains, Phase II (KMG-II): from individual species to whole genera.</title>
        <authorList>
            <person name="Goeker M."/>
        </authorList>
    </citation>
    <scope>NUCLEOTIDE SEQUENCE [LARGE SCALE GENOMIC DNA]</scope>
    <source>
        <strain evidence="1 2">DSM 26809</strain>
    </source>
</reference>
<dbReference type="AlphaFoldDB" id="A0A2T5J9D2"/>
<keyword evidence="2" id="KW-1185">Reference proteome</keyword>
<sequence>MKTLIQTKLSIPVAVLALFVISFCTNCKKANLQPDSSTTTTTIPSGPQPLDLIGIKVDSGFCYKLSYDFPVAGDTPTAPTQSTLHLFENGVELGPAHSVHADIRSYGLGQYSHWGNALYFSTSDNTNPLTNGRKYTYTVK</sequence>